<sequence>MIQYNFIREIAPLAQKAYKEDKVLASITLAQACLESDFGQSTLASKYHNLFGVKAYGNVPTVKLDTQEYENGQWITIQGEFRVYPSFEKSVLGHTKLFLEGTTWNPKQYASVLAAKDYTTAAKAVQTSGYATDPSYADKLIQMIQTYHLDNYDQK</sequence>
<evidence type="ECO:0000313" key="4">
    <source>
        <dbReference type="EMBL" id="QDK71086.1"/>
    </source>
</evidence>
<dbReference type="OrthoDB" id="977752at2"/>
<dbReference type="GO" id="GO:0004040">
    <property type="term" value="F:amidase activity"/>
    <property type="evidence" value="ECO:0007669"/>
    <property type="project" value="InterPro"/>
</dbReference>
<keyword evidence="2" id="KW-0378">Hydrolase</keyword>
<feature type="domain" description="Mannosyl-glycoprotein endo-beta-N-acetylglucosamidase-like" evidence="3">
    <location>
        <begin position="2"/>
        <end position="153"/>
    </location>
</feature>
<dbReference type="Gene3D" id="1.10.530.10">
    <property type="match status" value="1"/>
</dbReference>
<accession>A0A514Z920</accession>
<keyword evidence="5" id="KW-1185">Reference proteome</keyword>
<dbReference type="AlphaFoldDB" id="A0A514Z920"/>
<dbReference type="InterPro" id="IPR051056">
    <property type="entry name" value="Glycosyl_Hydrolase_73"/>
</dbReference>
<dbReference type="RefSeq" id="WP_142766652.1">
    <property type="nucleotide sequence ID" value="NZ_CP041356.1"/>
</dbReference>
<dbReference type="Pfam" id="PF01832">
    <property type="entry name" value="Glucosaminidase"/>
    <property type="match status" value="1"/>
</dbReference>
<organism evidence="4 5">
    <name type="scientific">Lactococcus protaetiae</name>
    <dbReference type="NCBI Taxonomy" id="2592653"/>
    <lineage>
        <taxon>Bacteria</taxon>
        <taxon>Bacillati</taxon>
        <taxon>Bacillota</taxon>
        <taxon>Bacilli</taxon>
        <taxon>Lactobacillales</taxon>
        <taxon>Streptococcaceae</taxon>
        <taxon>Lactococcus</taxon>
    </lineage>
</organism>
<comment type="similarity">
    <text evidence="1">Belongs to the glycosyl hydrolase 73 family.</text>
</comment>
<reference evidence="4 5" key="1">
    <citation type="submission" date="2019-07" db="EMBL/GenBank/DDBJ databases">
        <title>Genome sequencing of KACC 19320.</title>
        <authorList>
            <person name="Heo J."/>
            <person name="Kim S.-J."/>
            <person name="Kim J.-S."/>
            <person name="Hong S.-B."/>
            <person name="Kwon S.-W."/>
        </authorList>
    </citation>
    <scope>NUCLEOTIDE SEQUENCE [LARGE SCALE GENOMIC DNA]</scope>
    <source>
        <strain evidence="4 5">KACC 19320</strain>
    </source>
</reference>
<dbReference type="PANTHER" id="PTHR33308">
    <property type="entry name" value="PEPTIDOGLYCAN HYDROLASE FLGJ"/>
    <property type="match status" value="1"/>
</dbReference>
<dbReference type="PANTHER" id="PTHR33308:SF10">
    <property type="entry name" value="EXO-GLUCOSAMINIDASE LYTG"/>
    <property type="match status" value="1"/>
</dbReference>
<dbReference type="KEGG" id="lack:FLP15_07890"/>
<gene>
    <name evidence="4" type="ORF">FLP15_07890</name>
</gene>
<evidence type="ECO:0000256" key="2">
    <source>
        <dbReference type="ARBA" id="ARBA00022801"/>
    </source>
</evidence>
<dbReference type="Proteomes" id="UP000315128">
    <property type="component" value="Chromosome"/>
</dbReference>
<name>A0A514Z920_9LACT</name>
<dbReference type="PRINTS" id="PR01002">
    <property type="entry name" value="FLGFLGJ"/>
</dbReference>
<evidence type="ECO:0000313" key="5">
    <source>
        <dbReference type="Proteomes" id="UP000315128"/>
    </source>
</evidence>
<dbReference type="Gene3D" id="4.10.80.30">
    <property type="entry name" value="DNA polymerase, domain 6"/>
    <property type="match status" value="1"/>
</dbReference>
<evidence type="ECO:0000256" key="1">
    <source>
        <dbReference type="ARBA" id="ARBA00010266"/>
    </source>
</evidence>
<dbReference type="SMART" id="SM00047">
    <property type="entry name" value="LYZ2"/>
    <property type="match status" value="1"/>
</dbReference>
<dbReference type="EMBL" id="CP041356">
    <property type="protein sequence ID" value="QDK71086.1"/>
    <property type="molecule type" value="Genomic_DNA"/>
</dbReference>
<proteinExistence type="inferred from homology"/>
<protein>
    <submittedName>
        <fullName evidence="4">N-acetyl-muramidase</fullName>
    </submittedName>
</protein>
<dbReference type="InterPro" id="IPR002901">
    <property type="entry name" value="MGlyc_endo_b_GlcNAc-like_dom"/>
</dbReference>
<evidence type="ECO:0000259" key="3">
    <source>
        <dbReference type="SMART" id="SM00047"/>
    </source>
</evidence>